<keyword evidence="6" id="KW-0342">GTP-binding</keyword>
<evidence type="ECO:0000256" key="2">
    <source>
        <dbReference type="ARBA" id="ARBA00022679"/>
    </source>
</evidence>
<evidence type="ECO:0000256" key="3">
    <source>
        <dbReference type="ARBA" id="ARBA00022723"/>
    </source>
</evidence>
<keyword evidence="3" id="KW-0479">Metal-binding</keyword>
<evidence type="ECO:0000256" key="7">
    <source>
        <dbReference type="ARBA" id="ARBA00023150"/>
    </source>
</evidence>
<dbReference type="EMBL" id="UOFZ01000073">
    <property type="protein sequence ID" value="VAX12927.1"/>
    <property type="molecule type" value="Genomic_DNA"/>
</dbReference>
<proteinExistence type="inferred from homology"/>
<evidence type="ECO:0000259" key="8">
    <source>
        <dbReference type="Pfam" id="PF12804"/>
    </source>
</evidence>
<dbReference type="Gene3D" id="3.90.550.10">
    <property type="entry name" value="Spore Coat Polysaccharide Biosynthesis Protein SpsA, Chain A"/>
    <property type="match status" value="1"/>
</dbReference>
<gene>
    <name evidence="9" type="ORF">MNBD_GAMMA24-1528</name>
</gene>
<evidence type="ECO:0000313" key="9">
    <source>
        <dbReference type="EMBL" id="VAX12927.1"/>
    </source>
</evidence>
<keyword evidence="1" id="KW-0963">Cytoplasm</keyword>
<sequence length="205" mass="23027">MQPSSQNHPFIVGIVLAGGRANRMQGQDKGLIELQQQPLIQHVIDRFQPQVAAIQINANRNLEHYRRFGFPLFTDARQDFQGPLSGMLQGLHQLEAGSAEWIVCVPCDAPQLPLDLVARFSMALAENDLAAVADDGKWMQPTFCMLHRSLSDSLACYIAHGGRKTGDWLRQENAVRVDFSDQPMAFANINSRDDLQDYIERNSHE</sequence>
<dbReference type="PANTHER" id="PTHR19136">
    <property type="entry name" value="MOLYBDENUM COFACTOR GUANYLYLTRANSFERASE"/>
    <property type="match status" value="1"/>
</dbReference>
<dbReference type="GO" id="GO:0061603">
    <property type="term" value="F:molybdenum cofactor guanylyltransferase activity"/>
    <property type="evidence" value="ECO:0007669"/>
    <property type="project" value="UniProtKB-EC"/>
</dbReference>
<keyword evidence="5" id="KW-0460">Magnesium</keyword>
<keyword evidence="9" id="KW-0548">Nucleotidyltransferase</keyword>
<dbReference type="NCBIfam" id="TIGR02665">
    <property type="entry name" value="molyb_mobA"/>
    <property type="match status" value="1"/>
</dbReference>
<evidence type="ECO:0000256" key="1">
    <source>
        <dbReference type="ARBA" id="ARBA00022490"/>
    </source>
</evidence>
<protein>
    <submittedName>
        <fullName evidence="9">Molybdenum cofactor guanylyltransferase</fullName>
        <ecNumber evidence="9">2.7.7.77</ecNumber>
    </submittedName>
</protein>
<dbReference type="InterPro" id="IPR025877">
    <property type="entry name" value="MobA-like_NTP_Trfase"/>
</dbReference>
<dbReference type="InterPro" id="IPR013482">
    <property type="entry name" value="Molybde_CF_guanTrfase"/>
</dbReference>
<accession>A0A3B1C7V6</accession>
<dbReference type="PANTHER" id="PTHR19136:SF81">
    <property type="entry name" value="MOLYBDENUM COFACTOR GUANYLYLTRANSFERASE"/>
    <property type="match status" value="1"/>
</dbReference>
<keyword evidence="4" id="KW-0547">Nucleotide-binding</keyword>
<feature type="domain" description="MobA-like NTP transferase" evidence="8">
    <location>
        <begin position="13"/>
        <end position="171"/>
    </location>
</feature>
<dbReference type="Pfam" id="PF12804">
    <property type="entry name" value="NTP_transf_3"/>
    <property type="match status" value="1"/>
</dbReference>
<dbReference type="InterPro" id="IPR029044">
    <property type="entry name" value="Nucleotide-diphossugar_trans"/>
</dbReference>
<evidence type="ECO:0000256" key="6">
    <source>
        <dbReference type="ARBA" id="ARBA00023134"/>
    </source>
</evidence>
<dbReference type="EC" id="2.7.7.77" evidence="9"/>
<name>A0A3B1C7V6_9ZZZZ</name>
<organism evidence="9">
    <name type="scientific">hydrothermal vent metagenome</name>
    <dbReference type="NCBI Taxonomy" id="652676"/>
    <lineage>
        <taxon>unclassified sequences</taxon>
        <taxon>metagenomes</taxon>
        <taxon>ecological metagenomes</taxon>
    </lineage>
</organism>
<dbReference type="CDD" id="cd02503">
    <property type="entry name" value="MobA"/>
    <property type="match status" value="1"/>
</dbReference>
<dbReference type="GO" id="GO:1902758">
    <property type="term" value="P:bis(molybdopterin guanine dinucleotide)molybdenum biosynthetic process"/>
    <property type="evidence" value="ECO:0007669"/>
    <property type="project" value="TreeGrafter"/>
</dbReference>
<evidence type="ECO:0000256" key="5">
    <source>
        <dbReference type="ARBA" id="ARBA00022842"/>
    </source>
</evidence>
<reference evidence="9" key="1">
    <citation type="submission" date="2018-06" db="EMBL/GenBank/DDBJ databases">
        <authorList>
            <person name="Zhirakovskaya E."/>
        </authorList>
    </citation>
    <scope>NUCLEOTIDE SEQUENCE</scope>
</reference>
<dbReference type="SUPFAM" id="SSF53448">
    <property type="entry name" value="Nucleotide-diphospho-sugar transferases"/>
    <property type="match status" value="1"/>
</dbReference>
<dbReference type="GO" id="GO:0046872">
    <property type="term" value="F:metal ion binding"/>
    <property type="evidence" value="ECO:0007669"/>
    <property type="project" value="UniProtKB-KW"/>
</dbReference>
<dbReference type="GO" id="GO:0005525">
    <property type="term" value="F:GTP binding"/>
    <property type="evidence" value="ECO:0007669"/>
    <property type="project" value="UniProtKB-KW"/>
</dbReference>
<evidence type="ECO:0000256" key="4">
    <source>
        <dbReference type="ARBA" id="ARBA00022741"/>
    </source>
</evidence>
<keyword evidence="7" id="KW-0501">Molybdenum cofactor biosynthesis</keyword>
<dbReference type="HAMAP" id="MF_00316">
    <property type="entry name" value="MobA"/>
    <property type="match status" value="1"/>
</dbReference>
<dbReference type="AlphaFoldDB" id="A0A3B1C7V6"/>
<keyword evidence="2 9" id="KW-0808">Transferase</keyword>